<dbReference type="Pfam" id="PF00842">
    <property type="entry name" value="Ala_racemase_C"/>
    <property type="match status" value="1"/>
</dbReference>
<keyword evidence="2 4" id="KW-0663">Pyridoxal phosphate</keyword>
<dbReference type="InterPro" id="IPR001608">
    <property type="entry name" value="Ala_racemase_N"/>
</dbReference>
<evidence type="ECO:0000256" key="3">
    <source>
        <dbReference type="ARBA" id="ARBA00023235"/>
    </source>
</evidence>
<dbReference type="GO" id="GO:0008784">
    <property type="term" value="F:alanine racemase activity"/>
    <property type="evidence" value="ECO:0007669"/>
    <property type="project" value="UniProtKB-UniRule"/>
</dbReference>
<feature type="active site" description="Proton acceptor; specific for D-alanine" evidence="4">
    <location>
        <position position="35"/>
    </location>
</feature>
<protein>
    <recommendedName>
        <fullName evidence="4">Alanine racemase</fullName>
        <ecNumber evidence="4">5.1.1.1</ecNumber>
    </recommendedName>
</protein>
<dbReference type="PANTHER" id="PTHR30511:SF0">
    <property type="entry name" value="ALANINE RACEMASE, CATABOLIC-RELATED"/>
    <property type="match status" value="1"/>
</dbReference>
<dbReference type="Pfam" id="PF01168">
    <property type="entry name" value="Ala_racemase_N"/>
    <property type="match status" value="1"/>
</dbReference>
<organism evidence="8 9">
    <name type="scientific">Gordonia spumicola</name>
    <dbReference type="NCBI Taxonomy" id="589161"/>
    <lineage>
        <taxon>Bacteria</taxon>
        <taxon>Bacillati</taxon>
        <taxon>Actinomycetota</taxon>
        <taxon>Actinomycetes</taxon>
        <taxon>Mycobacteriales</taxon>
        <taxon>Gordoniaceae</taxon>
        <taxon>Gordonia</taxon>
    </lineage>
</organism>
<feature type="active site" description="Proton acceptor; specific for L-alanine" evidence="4">
    <location>
        <position position="264"/>
    </location>
</feature>
<dbReference type="OrthoDB" id="9813814at2"/>
<comment type="function">
    <text evidence="4">Catalyzes the interconversion of L-alanine and D-alanine. May also act on other amino acids.</text>
</comment>
<keyword evidence="9" id="KW-1185">Reference proteome</keyword>
<dbReference type="Gene3D" id="3.20.20.10">
    <property type="entry name" value="Alanine racemase"/>
    <property type="match status" value="1"/>
</dbReference>
<dbReference type="InterPro" id="IPR029066">
    <property type="entry name" value="PLP-binding_barrel"/>
</dbReference>
<dbReference type="UniPathway" id="UPA00042">
    <property type="reaction ID" value="UER00497"/>
</dbReference>
<dbReference type="EC" id="5.1.1.1" evidence="4"/>
<dbReference type="HAMAP" id="MF_01201">
    <property type="entry name" value="Ala_racemase"/>
    <property type="match status" value="1"/>
</dbReference>
<dbReference type="EMBL" id="BJOV01000005">
    <property type="protein sequence ID" value="GEE01875.1"/>
    <property type="molecule type" value="Genomic_DNA"/>
</dbReference>
<evidence type="ECO:0000256" key="1">
    <source>
        <dbReference type="ARBA" id="ARBA00001933"/>
    </source>
</evidence>
<dbReference type="AlphaFoldDB" id="A0A7I9V988"/>
<dbReference type="InterPro" id="IPR009006">
    <property type="entry name" value="Ala_racemase/Decarboxylase_C"/>
</dbReference>
<dbReference type="SUPFAM" id="SSF50621">
    <property type="entry name" value="Alanine racemase C-terminal domain-like"/>
    <property type="match status" value="1"/>
</dbReference>
<comment type="caution">
    <text evidence="8">The sequence shown here is derived from an EMBL/GenBank/DDBJ whole genome shotgun (WGS) entry which is preliminary data.</text>
</comment>
<evidence type="ECO:0000313" key="9">
    <source>
        <dbReference type="Proteomes" id="UP000444960"/>
    </source>
</evidence>
<feature type="binding site" evidence="4 6">
    <location>
        <position position="133"/>
    </location>
    <ligand>
        <name>substrate</name>
    </ligand>
</feature>
<evidence type="ECO:0000313" key="8">
    <source>
        <dbReference type="EMBL" id="GEE01875.1"/>
    </source>
</evidence>
<dbReference type="RefSeq" id="WP_161895667.1">
    <property type="nucleotide sequence ID" value="NZ_BJOV01000005.1"/>
</dbReference>
<dbReference type="SMART" id="SM01005">
    <property type="entry name" value="Ala_racemase_C"/>
    <property type="match status" value="1"/>
</dbReference>
<evidence type="ECO:0000256" key="5">
    <source>
        <dbReference type="PIRSR" id="PIRSR600821-50"/>
    </source>
</evidence>
<dbReference type="Proteomes" id="UP000444960">
    <property type="component" value="Unassembled WGS sequence"/>
</dbReference>
<dbReference type="GO" id="GO:0030170">
    <property type="term" value="F:pyridoxal phosphate binding"/>
    <property type="evidence" value="ECO:0007669"/>
    <property type="project" value="UniProtKB-UniRule"/>
</dbReference>
<comment type="cofactor">
    <cofactor evidence="1 4 5">
        <name>pyridoxal 5'-phosphate</name>
        <dbReference type="ChEBI" id="CHEBI:597326"/>
    </cofactor>
</comment>
<keyword evidence="3 4" id="KW-0413">Isomerase</keyword>
<comment type="pathway">
    <text evidence="4">Amino-acid biosynthesis; D-alanine biosynthesis; D-alanine from L-alanine: step 1/1.</text>
</comment>
<dbReference type="GO" id="GO:0009252">
    <property type="term" value="P:peptidoglycan biosynthetic process"/>
    <property type="evidence" value="ECO:0007669"/>
    <property type="project" value="TreeGrafter"/>
</dbReference>
<dbReference type="InterPro" id="IPR000821">
    <property type="entry name" value="Ala_racemase"/>
</dbReference>
<dbReference type="PROSITE" id="PS00395">
    <property type="entry name" value="ALANINE_RACEMASE"/>
    <property type="match status" value="1"/>
</dbReference>
<evidence type="ECO:0000256" key="2">
    <source>
        <dbReference type="ARBA" id="ARBA00022898"/>
    </source>
</evidence>
<feature type="binding site" evidence="4 6">
    <location>
        <position position="312"/>
    </location>
    <ligand>
        <name>substrate</name>
    </ligand>
</feature>
<proteinExistence type="inferred from homology"/>
<feature type="domain" description="Alanine racemase C-terminal" evidence="7">
    <location>
        <begin position="243"/>
        <end position="376"/>
    </location>
</feature>
<evidence type="ECO:0000256" key="6">
    <source>
        <dbReference type="PIRSR" id="PIRSR600821-52"/>
    </source>
</evidence>
<sequence length="385" mass="39703">MTTANLIATVDLDAVAHNVGVLRERSGVGVIAVVKADGYGHGAVPVASAALAAGASAIGTAGIREARDLRAGGIDGHLMAWLHRPDADFTGAVADRIDIGISSPRQLDSVVAAARDLGTTATVTVKVDTGLARSGVAYEEWDAAASAVARAVAEGSIELSGVMCHLVFGDDPGNPFNDVQAARLDAAVADLTARGAAPRVVHMANSPAALTRPDLARDLVRPGIALYGYSPIPSMGDFGLIPAMTLETQIALIKRVPAGQGVSYGHTWHAPTDTVLGVIPAGYADGVPRGLSGDLSVHVNGRLFPNVGRICMDQFVVDLGSDGGGVSEGDRAVLFGPASAGSGERVPTATDWADRLGTIDYEIVSRIGSRPERRYVRGRGQTQEH</sequence>
<dbReference type="GO" id="GO:0005829">
    <property type="term" value="C:cytosol"/>
    <property type="evidence" value="ECO:0007669"/>
    <property type="project" value="TreeGrafter"/>
</dbReference>
<gene>
    <name evidence="8" type="primary">alr</name>
    <name evidence="8" type="ORF">nbrc107696_23210</name>
</gene>
<dbReference type="GO" id="GO:0030632">
    <property type="term" value="P:D-alanine biosynthetic process"/>
    <property type="evidence" value="ECO:0007669"/>
    <property type="project" value="UniProtKB-UniRule"/>
</dbReference>
<dbReference type="NCBIfam" id="TIGR00492">
    <property type="entry name" value="alr"/>
    <property type="match status" value="1"/>
</dbReference>
<comment type="catalytic activity">
    <reaction evidence="4">
        <text>L-alanine = D-alanine</text>
        <dbReference type="Rhea" id="RHEA:20249"/>
        <dbReference type="ChEBI" id="CHEBI:57416"/>
        <dbReference type="ChEBI" id="CHEBI:57972"/>
        <dbReference type="EC" id="5.1.1.1"/>
    </reaction>
</comment>
<accession>A0A7I9V988</accession>
<reference evidence="9" key="1">
    <citation type="submission" date="2019-06" db="EMBL/GenBank/DDBJ databases">
        <title>Gordonia isolated from sludge of a wastewater treatment plant.</title>
        <authorList>
            <person name="Tamura T."/>
            <person name="Aoyama K."/>
            <person name="Kang Y."/>
            <person name="Saito S."/>
            <person name="Akiyama N."/>
            <person name="Yazawa K."/>
            <person name="Gonoi T."/>
            <person name="Mikami Y."/>
        </authorList>
    </citation>
    <scope>NUCLEOTIDE SEQUENCE [LARGE SCALE GENOMIC DNA]</scope>
    <source>
        <strain evidence="9">NBRC 107696</strain>
    </source>
</reference>
<evidence type="ECO:0000259" key="7">
    <source>
        <dbReference type="SMART" id="SM01005"/>
    </source>
</evidence>
<dbReference type="SUPFAM" id="SSF51419">
    <property type="entry name" value="PLP-binding barrel"/>
    <property type="match status" value="1"/>
</dbReference>
<dbReference type="CDD" id="cd00430">
    <property type="entry name" value="PLPDE_III_AR"/>
    <property type="match status" value="1"/>
</dbReference>
<name>A0A7I9V988_9ACTN</name>
<feature type="modified residue" description="N6-(pyridoxal phosphate)lysine" evidence="4 5">
    <location>
        <position position="35"/>
    </location>
</feature>
<dbReference type="PRINTS" id="PR00992">
    <property type="entry name" value="ALARACEMASE"/>
</dbReference>
<dbReference type="PANTHER" id="PTHR30511">
    <property type="entry name" value="ALANINE RACEMASE"/>
    <property type="match status" value="1"/>
</dbReference>
<evidence type="ECO:0000256" key="4">
    <source>
        <dbReference type="HAMAP-Rule" id="MF_01201"/>
    </source>
</evidence>
<dbReference type="Gene3D" id="2.40.37.10">
    <property type="entry name" value="Lyase, Ornithine Decarboxylase, Chain A, domain 1"/>
    <property type="match status" value="1"/>
</dbReference>
<comment type="similarity">
    <text evidence="4">Belongs to the alanine racemase family.</text>
</comment>
<dbReference type="InterPro" id="IPR020622">
    <property type="entry name" value="Ala_racemase_pyridoxalP-BS"/>
</dbReference>
<dbReference type="InterPro" id="IPR011079">
    <property type="entry name" value="Ala_racemase_C"/>
</dbReference>